<name>A0A399F317_9DEIN</name>
<protein>
    <submittedName>
        <fullName evidence="1">Orotidine 5'-phosphate decarboxylase</fullName>
        <ecNumber evidence="1">4.1.1.23</ecNumber>
    </submittedName>
</protein>
<organism evidence="1 2">
    <name type="scientific">Calidithermus roseus</name>
    <dbReference type="NCBI Taxonomy" id="1644118"/>
    <lineage>
        <taxon>Bacteria</taxon>
        <taxon>Thermotogati</taxon>
        <taxon>Deinococcota</taxon>
        <taxon>Deinococci</taxon>
        <taxon>Thermales</taxon>
        <taxon>Thermaceae</taxon>
        <taxon>Calidithermus</taxon>
    </lineage>
</organism>
<accession>A0A399F317</accession>
<proteinExistence type="predicted"/>
<evidence type="ECO:0000313" key="1">
    <source>
        <dbReference type="EMBL" id="RIH89242.1"/>
    </source>
</evidence>
<dbReference type="InterPro" id="IPR013785">
    <property type="entry name" value="Aldolase_TIM"/>
</dbReference>
<gene>
    <name evidence="1" type="primary">pyrF</name>
    <name evidence="1" type="ORF">Mrose_00382</name>
</gene>
<dbReference type="AlphaFoldDB" id="A0A399F317"/>
<dbReference type="Proteomes" id="UP000265341">
    <property type="component" value="Unassembled WGS sequence"/>
</dbReference>
<dbReference type="GO" id="GO:0004590">
    <property type="term" value="F:orotidine-5'-phosphate decarboxylase activity"/>
    <property type="evidence" value="ECO:0007669"/>
    <property type="project" value="UniProtKB-EC"/>
</dbReference>
<dbReference type="EMBL" id="QWLA01000004">
    <property type="protein sequence ID" value="RIH89242.1"/>
    <property type="molecule type" value="Genomic_DNA"/>
</dbReference>
<keyword evidence="2" id="KW-1185">Reference proteome</keyword>
<reference evidence="1 2" key="1">
    <citation type="submission" date="2018-08" db="EMBL/GenBank/DDBJ databases">
        <title>Meiothermus roseus NBRC 110900 genome sequencing project.</title>
        <authorList>
            <person name="Da Costa M.S."/>
            <person name="Albuquerque L."/>
            <person name="Raposo P."/>
            <person name="Froufe H.J.C."/>
            <person name="Barroso C.S."/>
            <person name="Egas C."/>
        </authorList>
    </citation>
    <scope>NUCLEOTIDE SEQUENCE [LARGE SCALE GENOMIC DNA]</scope>
    <source>
        <strain evidence="1 2">NBRC 110900</strain>
    </source>
</reference>
<dbReference type="Gene3D" id="3.20.20.70">
    <property type="entry name" value="Aldolase class I"/>
    <property type="match status" value="1"/>
</dbReference>
<sequence length="78" mass="8032">MVGATYPEQVAEMRSAMPRSLFLLPGLGAQGGQPLRGAGLLNSASRALYYPGGKPRLEAAVAQAEAYLSALSSPTPSL</sequence>
<comment type="caution">
    <text evidence="1">The sequence shown here is derived from an EMBL/GenBank/DDBJ whole genome shotgun (WGS) entry which is preliminary data.</text>
</comment>
<evidence type="ECO:0000313" key="2">
    <source>
        <dbReference type="Proteomes" id="UP000265341"/>
    </source>
</evidence>
<dbReference type="EC" id="4.1.1.23" evidence="1"/>
<keyword evidence="1" id="KW-0456">Lyase</keyword>
<dbReference type="SUPFAM" id="SSF51366">
    <property type="entry name" value="Ribulose-phoshate binding barrel"/>
    <property type="match status" value="1"/>
</dbReference>
<dbReference type="InterPro" id="IPR011060">
    <property type="entry name" value="RibuloseP-bd_barrel"/>
</dbReference>